<dbReference type="GO" id="GO:0003723">
    <property type="term" value="F:RNA binding"/>
    <property type="evidence" value="ECO:0007669"/>
    <property type="project" value="TreeGrafter"/>
</dbReference>
<dbReference type="GO" id="GO:0016787">
    <property type="term" value="F:hydrolase activity"/>
    <property type="evidence" value="ECO:0007669"/>
    <property type="project" value="UniProtKB-KW"/>
</dbReference>
<evidence type="ECO:0008006" key="11">
    <source>
        <dbReference type="Google" id="ProtNLM"/>
    </source>
</evidence>
<dbReference type="PROSITE" id="PS00690">
    <property type="entry name" value="DEAH_ATP_HELICASE"/>
    <property type="match status" value="1"/>
</dbReference>
<accession>A0A1Y6LI04</accession>
<gene>
    <name evidence="9" type="ORF">ZT1A5_G5416</name>
</gene>
<evidence type="ECO:0000313" key="10">
    <source>
        <dbReference type="Proteomes" id="UP000215453"/>
    </source>
</evidence>
<feature type="domain" description="Helicase ATP-binding" evidence="7">
    <location>
        <begin position="58"/>
        <end position="230"/>
    </location>
</feature>
<sequence length="757" mass="83499">MSSTRYVAGQLTADTMTALENGKLNPLTGMDFSRAFRDRLPLRRKLPVFTYRGAFLSLMHEPDTKVVILTGATGSGKSTQLPALLLVDLFKLLKNTKKKIACTEPRRMAARGLGMRVALEMGVTCGKTVAFSYRDAALDGPGAASDDSLLVYSTDGILLAYALANPGLDDYAVVFFDEAHERTPATDLLLAIAKRAQQTRGDLKIVVMSATISVKGFQQYLPGSKTMEIPGRNFPMTAHFLTPDAFGEPIDIAVKLAVRLHLTEPSGAILIFVKSKKEIAKVMGALGGQLEDLKDCGFCGLWELIPLHAKLPQAAQDKVLAPPPLAENANPGRQIIVSTNVAETSVTVPGLVYVIDTCEVFEKVDDPRSGTSRMNRRNATKQEMMQRRGRAGRTRPGKYYACITASAYFRYHADATLPGMLIQKPLDVVYQILGFLEKNPRAAGHAPGELFNFGLVDPPAAETVMRCLQELHYLNLIDTDGTLSIDGKKLSGLAIGPCDARMVLRSGPIGCCAEIITIVAMREVLANHLELHIKPWSFSDEDELAREAERLSTSEAFWKHPRGVLIGSVAVYNSWRSISVEDQDAYCEFHMLSKRFLLGVDAARKRIARSVTKLPKFKITRMSQRDPLYFDTISRGLCTGMFMSAAIRSPAHDLEKAAAFVTFKDQRKLYWEMSEEELENLDSTSDFDYIVHDEPMLNRFSYPIIKMATPVKLSWLIEASAKAFDPEAMPPGKMREGLVKIISAITNSSEESANGKR</sequence>
<dbReference type="CDD" id="cd18791">
    <property type="entry name" value="SF2_C_RHA"/>
    <property type="match status" value="1"/>
</dbReference>
<dbReference type="PANTHER" id="PTHR18934">
    <property type="entry name" value="ATP-DEPENDENT RNA HELICASE"/>
    <property type="match status" value="1"/>
</dbReference>
<keyword evidence="3" id="KW-0347">Helicase</keyword>
<comment type="similarity">
    <text evidence="5">Belongs to the DEAD box helicase family. DEAH subfamily. PRP16 sub-subfamily.</text>
</comment>
<dbReference type="CDD" id="cd17917">
    <property type="entry name" value="DEXHc_RHA-like"/>
    <property type="match status" value="1"/>
</dbReference>
<evidence type="ECO:0000256" key="2">
    <source>
        <dbReference type="ARBA" id="ARBA00022801"/>
    </source>
</evidence>
<dbReference type="Gene3D" id="3.40.50.300">
    <property type="entry name" value="P-loop containing nucleotide triphosphate hydrolases"/>
    <property type="match status" value="2"/>
</dbReference>
<protein>
    <recommendedName>
        <fullName evidence="11">RNA helicase</fullName>
    </recommendedName>
</protein>
<evidence type="ECO:0000259" key="8">
    <source>
        <dbReference type="PROSITE" id="PS51194"/>
    </source>
</evidence>
<dbReference type="Proteomes" id="UP000215453">
    <property type="component" value="Chromosome 4"/>
</dbReference>
<dbReference type="PROSITE" id="PS51194">
    <property type="entry name" value="HELICASE_CTER"/>
    <property type="match status" value="1"/>
</dbReference>
<reference evidence="9 10" key="1">
    <citation type="submission" date="2016-10" db="EMBL/GenBank/DDBJ databases">
        <authorList>
            <person name="Varghese N."/>
        </authorList>
    </citation>
    <scope>NUCLEOTIDE SEQUENCE [LARGE SCALE GENOMIC DNA]</scope>
</reference>
<evidence type="ECO:0000256" key="4">
    <source>
        <dbReference type="ARBA" id="ARBA00022840"/>
    </source>
</evidence>
<organism evidence="9 10">
    <name type="scientific">Zymoseptoria tritici ST99CH_1A5</name>
    <dbReference type="NCBI Taxonomy" id="1276529"/>
    <lineage>
        <taxon>Eukaryota</taxon>
        <taxon>Fungi</taxon>
        <taxon>Dikarya</taxon>
        <taxon>Ascomycota</taxon>
        <taxon>Pezizomycotina</taxon>
        <taxon>Dothideomycetes</taxon>
        <taxon>Dothideomycetidae</taxon>
        <taxon>Mycosphaerellales</taxon>
        <taxon>Mycosphaerellaceae</taxon>
        <taxon>Zymoseptoria</taxon>
    </lineage>
</organism>
<feature type="region of interest" description="Disordered" evidence="6">
    <location>
        <begin position="366"/>
        <end position="390"/>
    </location>
</feature>
<dbReference type="InterPro" id="IPR011545">
    <property type="entry name" value="DEAD/DEAH_box_helicase_dom"/>
</dbReference>
<feature type="domain" description="Helicase C-terminal" evidence="8">
    <location>
        <begin position="255"/>
        <end position="441"/>
    </location>
</feature>
<keyword evidence="2" id="KW-0378">Hydrolase</keyword>
<evidence type="ECO:0000259" key="7">
    <source>
        <dbReference type="PROSITE" id="PS51192"/>
    </source>
</evidence>
<dbReference type="EMBL" id="LT882679">
    <property type="protein sequence ID" value="SMY23975.1"/>
    <property type="molecule type" value="Genomic_DNA"/>
</dbReference>
<proteinExistence type="inferred from homology"/>
<evidence type="ECO:0000256" key="3">
    <source>
        <dbReference type="ARBA" id="ARBA00022806"/>
    </source>
</evidence>
<dbReference type="Pfam" id="PF00271">
    <property type="entry name" value="Helicase_C"/>
    <property type="match status" value="1"/>
</dbReference>
<evidence type="ECO:0000256" key="1">
    <source>
        <dbReference type="ARBA" id="ARBA00022741"/>
    </source>
</evidence>
<dbReference type="GO" id="GO:0004386">
    <property type="term" value="F:helicase activity"/>
    <property type="evidence" value="ECO:0007669"/>
    <property type="project" value="UniProtKB-KW"/>
</dbReference>
<dbReference type="PANTHER" id="PTHR18934:SF91">
    <property type="entry name" value="PRE-MRNA-SPLICING FACTOR ATP-DEPENDENT RNA HELICASE PRP16"/>
    <property type="match status" value="1"/>
</dbReference>
<dbReference type="SUPFAM" id="SSF52540">
    <property type="entry name" value="P-loop containing nucleoside triphosphate hydrolases"/>
    <property type="match status" value="1"/>
</dbReference>
<evidence type="ECO:0000256" key="6">
    <source>
        <dbReference type="SAM" id="MobiDB-lite"/>
    </source>
</evidence>
<dbReference type="Gene3D" id="1.20.120.1080">
    <property type="match status" value="1"/>
</dbReference>
<dbReference type="SMART" id="SM00490">
    <property type="entry name" value="HELICc"/>
    <property type="match status" value="1"/>
</dbReference>
<keyword evidence="4" id="KW-0067">ATP-binding</keyword>
<dbReference type="GO" id="GO:1990904">
    <property type="term" value="C:ribonucleoprotein complex"/>
    <property type="evidence" value="ECO:0007669"/>
    <property type="project" value="UniProtKB-ARBA"/>
</dbReference>
<evidence type="ECO:0000313" key="9">
    <source>
        <dbReference type="EMBL" id="SMY23975.1"/>
    </source>
</evidence>
<dbReference type="GO" id="GO:0005524">
    <property type="term" value="F:ATP binding"/>
    <property type="evidence" value="ECO:0007669"/>
    <property type="project" value="UniProtKB-KW"/>
</dbReference>
<dbReference type="InterPro" id="IPR002464">
    <property type="entry name" value="DNA/RNA_helicase_DEAH_CS"/>
</dbReference>
<keyword evidence="1" id="KW-0547">Nucleotide-binding</keyword>
<dbReference type="SMART" id="SM00487">
    <property type="entry name" value="DEXDc"/>
    <property type="match status" value="1"/>
</dbReference>
<dbReference type="SMART" id="SM00847">
    <property type="entry name" value="HA2"/>
    <property type="match status" value="1"/>
</dbReference>
<dbReference type="PROSITE" id="PS51192">
    <property type="entry name" value="HELICASE_ATP_BIND_1"/>
    <property type="match status" value="1"/>
</dbReference>
<dbReference type="AlphaFoldDB" id="A0A1Y6LI04"/>
<evidence type="ECO:0000256" key="5">
    <source>
        <dbReference type="ARBA" id="ARBA00038040"/>
    </source>
</evidence>
<dbReference type="Pfam" id="PF00270">
    <property type="entry name" value="DEAD"/>
    <property type="match status" value="1"/>
</dbReference>
<dbReference type="InterPro" id="IPR027417">
    <property type="entry name" value="P-loop_NTPase"/>
</dbReference>
<name>A0A1Y6LI04_ZYMTR</name>
<dbReference type="InterPro" id="IPR007502">
    <property type="entry name" value="Helicase-assoc_dom"/>
</dbReference>
<dbReference type="InterPro" id="IPR001650">
    <property type="entry name" value="Helicase_C-like"/>
</dbReference>
<dbReference type="InterPro" id="IPR014001">
    <property type="entry name" value="Helicase_ATP-bd"/>
</dbReference>